<comment type="catalytic activity">
    <reaction evidence="7 8">
        <text>(2S,6S)-2,6-diaminopimelate = meso-2,6-diaminopimelate</text>
        <dbReference type="Rhea" id="RHEA:15393"/>
        <dbReference type="ChEBI" id="CHEBI:57609"/>
        <dbReference type="ChEBI" id="CHEBI:57791"/>
        <dbReference type="EC" id="5.1.1.7"/>
    </reaction>
</comment>
<dbReference type="EMBL" id="JAFBFH010000002">
    <property type="protein sequence ID" value="MBM7713527.1"/>
    <property type="molecule type" value="Genomic_DNA"/>
</dbReference>
<sequence length="285" mass="31737">MIFTKMHGLGNNYIIFNQLDDPDNVLEEREYPALSRKVSDVNFGIGSDGIILICASQMADFKMRIFNEDGSEAKNCGNGLRCVAKFVFDHMYATKPRFTIETLSGVVSVEVELDKKQFVQYVNVDMGEPKLLKGMIPMEGDPFVAAINEPHTFGEEEYFLTCVSMGNPHAIIFVDEVNAFPLEKVGPVIEHASLFPERVNVGIVQVKGRQEMDYRVWERGSGITMACGTGACAAVVAATMNEFLDKHVPITVHLPGGDLTVRWDQQGHVWKRGEATYICHGELEL</sequence>
<organism evidence="10 11">
    <name type="scientific">Siminovitchia thermophila</name>
    <dbReference type="NCBI Taxonomy" id="1245522"/>
    <lineage>
        <taxon>Bacteria</taxon>
        <taxon>Bacillati</taxon>
        <taxon>Bacillota</taxon>
        <taxon>Bacilli</taxon>
        <taxon>Bacillales</taxon>
        <taxon>Bacillaceae</taxon>
        <taxon>Siminovitchia</taxon>
    </lineage>
</organism>
<dbReference type="HAMAP" id="MF_00197">
    <property type="entry name" value="DAP_epimerase"/>
    <property type="match status" value="1"/>
</dbReference>
<dbReference type="RefSeq" id="WP_205178383.1">
    <property type="nucleotide sequence ID" value="NZ_JAFBFH010000002.1"/>
</dbReference>
<evidence type="ECO:0000256" key="6">
    <source>
        <dbReference type="ARBA" id="ARBA00023235"/>
    </source>
</evidence>
<evidence type="ECO:0000256" key="8">
    <source>
        <dbReference type="HAMAP-Rule" id="MF_00197"/>
    </source>
</evidence>
<comment type="caution">
    <text evidence="8">Lacks conserved residue(s) required for the propagation of feature annotation.</text>
</comment>
<keyword evidence="8" id="KW-0963">Cytoplasm</keyword>
<evidence type="ECO:0000256" key="3">
    <source>
        <dbReference type="ARBA" id="ARBA00013080"/>
    </source>
</evidence>
<dbReference type="NCBIfam" id="TIGR00652">
    <property type="entry name" value="DapF"/>
    <property type="match status" value="1"/>
</dbReference>
<keyword evidence="6 8" id="KW-0413">Isomerase</keyword>
<feature type="binding site" evidence="8">
    <location>
        <position position="11"/>
    </location>
    <ligand>
        <name>substrate</name>
    </ligand>
</feature>
<dbReference type="EC" id="5.1.1.7" evidence="3 8"/>
<evidence type="ECO:0000256" key="2">
    <source>
        <dbReference type="ARBA" id="ARBA00010219"/>
    </source>
</evidence>
<dbReference type="GO" id="GO:0008837">
    <property type="term" value="F:diaminopimelate epimerase activity"/>
    <property type="evidence" value="ECO:0007669"/>
    <property type="project" value="UniProtKB-EC"/>
</dbReference>
<comment type="caution">
    <text evidence="10">The sequence shown here is derived from an EMBL/GenBank/DDBJ whole genome shotgun (WGS) entry which is preliminary data.</text>
</comment>
<dbReference type="InterPro" id="IPR001653">
    <property type="entry name" value="DAP_epimerase_DapF"/>
</dbReference>
<feature type="site" description="Could be important to modulate the pK values of the two catalytic cysteine residues" evidence="8">
    <location>
        <position position="218"/>
    </location>
</feature>
<feature type="active site" evidence="9">
    <location>
        <position position="76"/>
    </location>
</feature>
<protein>
    <recommendedName>
        <fullName evidence="3 8">Diaminopimelate epimerase</fullName>
        <shortName evidence="8">DAP epimerase</shortName>
        <ecNumber evidence="3 8">5.1.1.7</ecNumber>
    </recommendedName>
    <alternativeName>
        <fullName evidence="8">PLP-independent amino acid racemase</fullName>
    </alternativeName>
</protein>
<feature type="binding site" evidence="8">
    <location>
        <begin position="218"/>
        <end position="219"/>
    </location>
    <ligand>
        <name>substrate</name>
    </ligand>
</feature>
<evidence type="ECO:0000256" key="9">
    <source>
        <dbReference type="PROSITE-ProRule" id="PRU10125"/>
    </source>
</evidence>
<feature type="active site" description="Proton acceptor" evidence="8">
    <location>
        <position position="227"/>
    </location>
</feature>
<feature type="binding site" evidence="8">
    <location>
        <begin position="77"/>
        <end position="78"/>
    </location>
    <ligand>
        <name>substrate</name>
    </ligand>
</feature>
<dbReference type="Pfam" id="PF01678">
    <property type="entry name" value="DAP_epimerase"/>
    <property type="match status" value="2"/>
</dbReference>
<feature type="binding site" evidence="8">
    <location>
        <position position="67"/>
    </location>
    <ligand>
        <name>substrate</name>
    </ligand>
</feature>
<feature type="binding site" evidence="8">
    <location>
        <position position="200"/>
    </location>
    <ligand>
        <name>substrate</name>
    </ligand>
</feature>
<dbReference type="PROSITE" id="PS01326">
    <property type="entry name" value="DAP_EPIMERASE"/>
    <property type="match status" value="1"/>
</dbReference>
<evidence type="ECO:0000313" key="11">
    <source>
        <dbReference type="Proteomes" id="UP000823485"/>
    </source>
</evidence>
<comment type="function">
    <text evidence="8">Catalyzes the stereoinversion of LL-2,6-diaminopimelate (L,L-DAP) to meso-diaminopimelate (meso-DAP), a precursor of L-lysine and an essential component of the bacterial peptidoglycan.</text>
</comment>
<name>A0ABS2R1L6_9BACI</name>
<feature type="site" description="Could be important to modulate the pK values of the two catalytic cysteine residues" evidence="8">
    <location>
        <position position="169"/>
    </location>
</feature>
<keyword evidence="11" id="KW-1185">Reference proteome</keyword>
<dbReference type="PANTHER" id="PTHR31689">
    <property type="entry name" value="DIAMINOPIMELATE EPIMERASE, CHLOROPLASTIC"/>
    <property type="match status" value="1"/>
</dbReference>
<feature type="binding site" evidence="8">
    <location>
        <position position="167"/>
    </location>
    <ligand>
        <name>substrate</name>
    </ligand>
</feature>
<comment type="pathway">
    <text evidence="1 8">Amino-acid biosynthesis; L-lysine biosynthesis via DAP pathway; DL-2,6-diaminopimelate from LL-2,6-diaminopimelate: step 1/1.</text>
</comment>
<proteinExistence type="inferred from homology"/>
<gene>
    <name evidence="8" type="primary">dapF</name>
    <name evidence="10" type="ORF">JOC94_000495</name>
</gene>
<reference evidence="10 11" key="1">
    <citation type="submission" date="2021-01" db="EMBL/GenBank/DDBJ databases">
        <title>Genomic Encyclopedia of Type Strains, Phase IV (KMG-IV): sequencing the most valuable type-strain genomes for metagenomic binning, comparative biology and taxonomic classification.</title>
        <authorList>
            <person name="Goeker M."/>
        </authorList>
    </citation>
    <scope>NUCLEOTIDE SEQUENCE [LARGE SCALE GENOMIC DNA]</scope>
    <source>
        <strain evidence="10 11">DSM 105453</strain>
    </source>
</reference>
<dbReference type="PANTHER" id="PTHR31689:SF0">
    <property type="entry name" value="DIAMINOPIMELATE EPIMERASE"/>
    <property type="match status" value="1"/>
</dbReference>
<evidence type="ECO:0000256" key="5">
    <source>
        <dbReference type="ARBA" id="ARBA00023154"/>
    </source>
</evidence>
<dbReference type="SUPFAM" id="SSF54506">
    <property type="entry name" value="Diaminopimelate epimerase-like"/>
    <property type="match status" value="2"/>
</dbReference>
<comment type="subcellular location">
    <subcellularLocation>
        <location evidence="8">Cytoplasm</location>
    </subcellularLocation>
</comment>
<dbReference type="InterPro" id="IPR018510">
    <property type="entry name" value="DAP_epimerase_AS"/>
</dbReference>
<keyword evidence="4 8" id="KW-0028">Amino-acid biosynthesis</keyword>
<accession>A0ABS2R1L6</accession>
<evidence type="ECO:0000256" key="1">
    <source>
        <dbReference type="ARBA" id="ARBA00005196"/>
    </source>
</evidence>
<comment type="subunit">
    <text evidence="8">Homodimer.</text>
</comment>
<evidence type="ECO:0000256" key="4">
    <source>
        <dbReference type="ARBA" id="ARBA00022605"/>
    </source>
</evidence>
<dbReference type="Gene3D" id="3.10.310.10">
    <property type="entry name" value="Diaminopimelate Epimerase, Chain A, domain 1"/>
    <property type="match status" value="2"/>
</dbReference>
<feature type="binding site" evidence="8">
    <location>
        <begin position="228"/>
        <end position="229"/>
    </location>
    <ligand>
        <name>substrate</name>
    </ligand>
</feature>
<evidence type="ECO:0000256" key="7">
    <source>
        <dbReference type="ARBA" id="ARBA00051712"/>
    </source>
</evidence>
<feature type="active site" description="Proton donor" evidence="8">
    <location>
        <position position="76"/>
    </location>
</feature>
<dbReference type="Proteomes" id="UP000823485">
    <property type="component" value="Unassembled WGS sequence"/>
</dbReference>
<comment type="similarity">
    <text evidence="2 8">Belongs to the diaminopimelate epimerase family.</text>
</comment>
<evidence type="ECO:0000313" key="10">
    <source>
        <dbReference type="EMBL" id="MBM7713527.1"/>
    </source>
</evidence>
<keyword evidence="5 8" id="KW-0457">Lysine biosynthesis</keyword>